<dbReference type="KEGG" id="shal:SHALO_0462"/>
<keyword evidence="2" id="KW-0547">Nucleotide-binding</keyword>
<dbReference type="GO" id="GO:0042941">
    <property type="term" value="P:D-alanine transmembrane transport"/>
    <property type="evidence" value="ECO:0007669"/>
    <property type="project" value="TreeGrafter"/>
</dbReference>
<evidence type="ECO:0000313" key="6">
    <source>
        <dbReference type="Proteomes" id="UP000094609"/>
    </source>
</evidence>
<dbReference type="PANTHER" id="PTHR45772">
    <property type="entry name" value="CONSERVED COMPONENT OF ABC TRANSPORTER FOR NATURAL AMINO ACIDS-RELATED"/>
    <property type="match status" value="1"/>
</dbReference>
<organism evidence="5 6">
    <name type="scientific">Sulfurospirillum halorespirans DSM 13726</name>
    <dbReference type="NCBI Taxonomy" id="1193502"/>
    <lineage>
        <taxon>Bacteria</taxon>
        <taxon>Pseudomonadati</taxon>
        <taxon>Campylobacterota</taxon>
        <taxon>Epsilonproteobacteria</taxon>
        <taxon>Campylobacterales</taxon>
        <taxon>Sulfurospirillaceae</taxon>
        <taxon>Sulfurospirillum</taxon>
    </lineage>
</organism>
<dbReference type="GO" id="GO:0015188">
    <property type="term" value="F:L-isoleucine transmembrane transporter activity"/>
    <property type="evidence" value="ECO:0007669"/>
    <property type="project" value="TreeGrafter"/>
</dbReference>
<reference evidence="6" key="1">
    <citation type="submission" date="2016-08" db="EMBL/GenBank/DDBJ databases">
        <title>Complete genome sequence of the organohalide-respiring Epsilonproteobacterium Sulfurospirillum halorespirans.</title>
        <authorList>
            <person name="Goris T."/>
            <person name="Zimmermann J."/>
            <person name="Schenz B."/>
            <person name="Lemos M."/>
            <person name="Hackermueller J."/>
            <person name="Diekert G."/>
        </authorList>
    </citation>
    <scope>NUCLEOTIDE SEQUENCE [LARGE SCALE GENOMIC DNA]</scope>
    <source>
        <strain>DSM 13726</strain>
        <strain evidence="6">PCE-M2</strain>
    </source>
</reference>
<dbReference type="InterPro" id="IPR003439">
    <property type="entry name" value="ABC_transporter-like_ATP-bd"/>
</dbReference>
<keyword evidence="3 5" id="KW-0067">ATP-binding</keyword>
<dbReference type="GO" id="GO:0005524">
    <property type="term" value="F:ATP binding"/>
    <property type="evidence" value="ECO:0007669"/>
    <property type="project" value="UniProtKB-KW"/>
</dbReference>
<dbReference type="GO" id="GO:0005886">
    <property type="term" value="C:plasma membrane"/>
    <property type="evidence" value="ECO:0007669"/>
    <property type="project" value="TreeGrafter"/>
</dbReference>
<dbReference type="PANTHER" id="PTHR45772:SF7">
    <property type="entry name" value="AMINO ACID ABC TRANSPORTER ATP-BINDING PROTEIN"/>
    <property type="match status" value="1"/>
</dbReference>
<keyword evidence="6" id="KW-1185">Reference proteome</keyword>
<evidence type="ECO:0000256" key="3">
    <source>
        <dbReference type="ARBA" id="ARBA00022840"/>
    </source>
</evidence>
<dbReference type="SMART" id="SM00382">
    <property type="entry name" value="AAA"/>
    <property type="match status" value="1"/>
</dbReference>
<dbReference type="AlphaFoldDB" id="A0A1D7TGV8"/>
<feature type="domain" description="ABC transporter" evidence="4">
    <location>
        <begin position="6"/>
        <end position="253"/>
    </location>
</feature>
<name>A0A1D7TGV8_9BACT</name>
<dbReference type="GO" id="GO:1903806">
    <property type="term" value="P:L-isoleucine import across plasma membrane"/>
    <property type="evidence" value="ECO:0007669"/>
    <property type="project" value="TreeGrafter"/>
</dbReference>
<dbReference type="SUPFAM" id="SSF52540">
    <property type="entry name" value="P-loop containing nucleoside triphosphate hydrolases"/>
    <property type="match status" value="1"/>
</dbReference>
<dbReference type="InterPro" id="IPR051120">
    <property type="entry name" value="ABC_AA/LPS_Transport"/>
</dbReference>
<keyword evidence="1" id="KW-0813">Transport</keyword>
<dbReference type="Gene3D" id="3.40.50.300">
    <property type="entry name" value="P-loop containing nucleotide triphosphate hydrolases"/>
    <property type="match status" value="1"/>
</dbReference>
<evidence type="ECO:0000313" key="5">
    <source>
        <dbReference type="EMBL" id="AOO64258.1"/>
    </source>
</evidence>
<dbReference type="PATRIC" id="fig|1193502.14.peg.476"/>
<dbReference type="GO" id="GO:1903805">
    <property type="term" value="P:L-valine import across plasma membrane"/>
    <property type="evidence" value="ECO:0007669"/>
    <property type="project" value="TreeGrafter"/>
</dbReference>
<evidence type="ECO:0000256" key="1">
    <source>
        <dbReference type="ARBA" id="ARBA00022448"/>
    </source>
</evidence>
<dbReference type="Pfam" id="PF12399">
    <property type="entry name" value="BCA_ABC_TP_C"/>
    <property type="match status" value="1"/>
</dbReference>
<dbReference type="InterPro" id="IPR032823">
    <property type="entry name" value="BCA_ABC_TP_C"/>
</dbReference>
<dbReference type="CDD" id="cd03219">
    <property type="entry name" value="ABC_Mj1267_LivG_branched"/>
    <property type="match status" value="1"/>
</dbReference>
<dbReference type="Proteomes" id="UP000094609">
    <property type="component" value="Chromosome"/>
</dbReference>
<dbReference type="InterPro" id="IPR003593">
    <property type="entry name" value="AAA+_ATPase"/>
</dbReference>
<dbReference type="Pfam" id="PF00005">
    <property type="entry name" value="ABC_tran"/>
    <property type="match status" value="1"/>
</dbReference>
<gene>
    <name evidence="5" type="ORF">SHALO_0462</name>
</gene>
<sequence length="260" mass="29244">MSDYLLEISHVSKYFQGLVAINDLSMKVKKGQIYGIIGPNGAGKTTLFNCITGIYRPEIGQILWKGKEIKGSHPHKIAELGILRTFQTIRLFSEMSVAENIMSGRHIKSKQRWYNGVIPTPAYYKDEKANWEKVGELMDFFHLSEYATIPAGDLSYGVQRRIEMARALAAEPELLILDEPAAGLNENETLELTQTIRKIQAMGVTIMMIEHDMEMVMSLCEYITVINFGAKISEGVPSFIQDDPVVIEAYIGSDEDDEDE</sequence>
<dbReference type="FunFam" id="3.40.50.300:FF:000421">
    <property type="entry name" value="Branched-chain amino acid ABC transporter ATP-binding protein"/>
    <property type="match status" value="1"/>
</dbReference>
<evidence type="ECO:0000259" key="4">
    <source>
        <dbReference type="PROSITE" id="PS50893"/>
    </source>
</evidence>
<evidence type="ECO:0000256" key="2">
    <source>
        <dbReference type="ARBA" id="ARBA00022741"/>
    </source>
</evidence>
<proteinExistence type="predicted"/>
<protein>
    <submittedName>
        <fullName evidence="5">Amino acid ABC transporter, ATP-binding protein LivG-like</fullName>
    </submittedName>
</protein>
<dbReference type="GO" id="GO:0015808">
    <property type="term" value="P:L-alanine transport"/>
    <property type="evidence" value="ECO:0007669"/>
    <property type="project" value="TreeGrafter"/>
</dbReference>
<dbReference type="PROSITE" id="PS50893">
    <property type="entry name" value="ABC_TRANSPORTER_2"/>
    <property type="match status" value="1"/>
</dbReference>
<dbReference type="GO" id="GO:0016887">
    <property type="term" value="F:ATP hydrolysis activity"/>
    <property type="evidence" value="ECO:0007669"/>
    <property type="project" value="InterPro"/>
</dbReference>
<dbReference type="GO" id="GO:0005304">
    <property type="term" value="F:L-valine transmembrane transporter activity"/>
    <property type="evidence" value="ECO:0007669"/>
    <property type="project" value="TreeGrafter"/>
</dbReference>
<dbReference type="GO" id="GO:0015192">
    <property type="term" value="F:L-phenylalanine transmembrane transporter activity"/>
    <property type="evidence" value="ECO:0007669"/>
    <property type="project" value="TreeGrafter"/>
</dbReference>
<dbReference type="EMBL" id="CP017111">
    <property type="protein sequence ID" value="AOO64258.1"/>
    <property type="molecule type" value="Genomic_DNA"/>
</dbReference>
<dbReference type="InterPro" id="IPR027417">
    <property type="entry name" value="P-loop_NTPase"/>
</dbReference>
<dbReference type="STRING" id="1193502.SHALO_0462"/>
<accession>A0A1D7TGV8</accession>